<sequence>MIRNYFTIAVRNLLRNKLGTAINILGLTIGITSFILIFLFVNNERSYDSFHQNKNDKYRVNIEQDFASGDSRVVGLTSESTATWLSEEFPEVKQVIKIRPFFNPMVISNGDNFFKDNNLLFAEKHFFDFFNFELIRGNAEKALEAPASVVITDELAKKLFGDDEPIGKTVQLSGSFDLDLKVTGIVKKTSQSHIDLNAVVSWNTAHPQAGPIARWFSYSLYSYLQLHDNTDPIQFVKKINENAALKWPDDASNSTYTLQSLDEIYLTSNEVQFIENFKIGNAQNLRMLSILAFFVLIIACVNYVNINTAKSTKRSKEVGLRKTLGAVKTQLIFQFMGEAFLLVFVASLLALLMLDIVVPFFNQLTGKPITFNVDVVFSILPTCGLILVAVTLLSGLYPAFILSAFQPSEVLKTISRNKLTGTFSRQVLITFQFVISISLIAGTFLVLEQINFLQKKELGFNKDQVIVLDLDNSENLSRNFKTFQQLIGSHANVLQTSVSEDALGYGYTNNSGHVIPEGGNNEKVLTTWFGVDMDFIETYDIEVVKGRSFSRNMASDSSAIIVNEAFVRAAGWEDPIQKTIRFSQDWAPVPVIGVVKDFHFQALYQKVNPILMRIAPYNFWKMSIKISGNDVAGTLKFIKEKWQEYEPNYPFEYSFVDQKFAKFYDSEQRLLKAVTVFSIISVIIACLGLYGLTSFTIEQRTKEIGIRKVLGASASHILLILNKRTAVLLLLAFLIALPITYLSTDSWLQNFAYRIEIDLWVFLVSGILTILITLLTVSYQVFRATSIDPASTLKYE</sequence>
<organism evidence="9 10">
    <name type="scientific">Splendidivirga corallicola</name>
    <dbReference type="NCBI Taxonomy" id="3051826"/>
    <lineage>
        <taxon>Bacteria</taxon>
        <taxon>Pseudomonadati</taxon>
        <taxon>Bacteroidota</taxon>
        <taxon>Cytophagia</taxon>
        <taxon>Cytophagales</taxon>
        <taxon>Splendidivirgaceae</taxon>
        <taxon>Splendidivirga</taxon>
    </lineage>
</organism>
<dbReference type="PANTHER" id="PTHR30572">
    <property type="entry name" value="MEMBRANE COMPONENT OF TRANSPORTER-RELATED"/>
    <property type="match status" value="1"/>
</dbReference>
<feature type="transmembrane region" description="Helical" evidence="6">
    <location>
        <begin position="378"/>
        <end position="405"/>
    </location>
</feature>
<proteinExistence type="predicted"/>
<feature type="domain" description="MacB-like periplasmic core" evidence="8">
    <location>
        <begin position="20"/>
        <end position="240"/>
    </location>
</feature>
<dbReference type="EMBL" id="JAUJEA010000002">
    <property type="protein sequence ID" value="MDN5201092.1"/>
    <property type="molecule type" value="Genomic_DNA"/>
</dbReference>
<keyword evidence="10" id="KW-1185">Reference proteome</keyword>
<dbReference type="InterPro" id="IPR050250">
    <property type="entry name" value="Macrolide_Exporter_MacB"/>
</dbReference>
<evidence type="ECO:0000256" key="2">
    <source>
        <dbReference type="ARBA" id="ARBA00022475"/>
    </source>
</evidence>
<feature type="domain" description="ABC3 transporter permease C-terminal" evidence="7">
    <location>
        <begin position="676"/>
        <end position="789"/>
    </location>
</feature>
<dbReference type="InterPro" id="IPR003838">
    <property type="entry name" value="ABC3_permease_C"/>
</dbReference>
<reference evidence="9" key="1">
    <citation type="submission" date="2023-06" db="EMBL/GenBank/DDBJ databases">
        <title>Genomic of Parafulvivirga corallium.</title>
        <authorList>
            <person name="Wang G."/>
        </authorList>
    </citation>
    <scope>NUCLEOTIDE SEQUENCE</scope>
    <source>
        <strain evidence="9">BMA10</strain>
    </source>
</reference>
<comment type="caution">
    <text evidence="9">The sequence shown here is derived from an EMBL/GenBank/DDBJ whole genome shotgun (WGS) entry which is preliminary data.</text>
</comment>
<feature type="transmembrane region" description="Helical" evidence="6">
    <location>
        <begin position="727"/>
        <end position="748"/>
    </location>
</feature>
<dbReference type="Pfam" id="PF02687">
    <property type="entry name" value="FtsX"/>
    <property type="match status" value="2"/>
</dbReference>
<evidence type="ECO:0000259" key="8">
    <source>
        <dbReference type="Pfam" id="PF12704"/>
    </source>
</evidence>
<dbReference type="InterPro" id="IPR025857">
    <property type="entry name" value="MacB_PCD"/>
</dbReference>
<comment type="subcellular location">
    <subcellularLocation>
        <location evidence="1">Cell membrane</location>
        <topology evidence="1">Multi-pass membrane protein</topology>
    </subcellularLocation>
</comment>
<feature type="transmembrane region" description="Helical" evidence="6">
    <location>
        <begin position="670"/>
        <end position="692"/>
    </location>
</feature>
<evidence type="ECO:0000313" key="9">
    <source>
        <dbReference type="EMBL" id="MDN5201092.1"/>
    </source>
</evidence>
<evidence type="ECO:0000256" key="6">
    <source>
        <dbReference type="SAM" id="Phobius"/>
    </source>
</evidence>
<feature type="transmembrane region" description="Helical" evidence="6">
    <location>
        <begin position="426"/>
        <end position="447"/>
    </location>
</feature>
<evidence type="ECO:0000313" key="10">
    <source>
        <dbReference type="Proteomes" id="UP001172082"/>
    </source>
</evidence>
<gene>
    <name evidence="9" type="ORF">QQ008_06960</name>
</gene>
<keyword evidence="2" id="KW-1003">Cell membrane</keyword>
<keyword evidence="4 6" id="KW-1133">Transmembrane helix</keyword>
<dbReference type="PANTHER" id="PTHR30572:SF18">
    <property type="entry name" value="ABC-TYPE MACROLIDE FAMILY EXPORT SYSTEM PERMEASE COMPONENT 2"/>
    <property type="match status" value="1"/>
</dbReference>
<feature type="transmembrane region" description="Helical" evidence="6">
    <location>
        <begin position="339"/>
        <end position="358"/>
    </location>
</feature>
<evidence type="ECO:0000256" key="5">
    <source>
        <dbReference type="ARBA" id="ARBA00023136"/>
    </source>
</evidence>
<feature type="domain" description="ABC3 transporter permease C-terminal" evidence="7">
    <location>
        <begin position="290"/>
        <end position="404"/>
    </location>
</feature>
<dbReference type="Pfam" id="PF12704">
    <property type="entry name" value="MacB_PCD"/>
    <property type="match status" value="1"/>
</dbReference>
<protein>
    <submittedName>
        <fullName evidence="9">ABC transporter permease</fullName>
    </submittedName>
</protein>
<accession>A0ABT8KM36</accession>
<evidence type="ECO:0000256" key="3">
    <source>
        <dbReference type="ARBA" id="ARBA00022692"/>
    </source>
</evidence>
<keyword evidence="5 6" id="KW-0472">Membrane</keyword>
<dbReference type="Proteomes" id="UP001172082">
    <property type="component" value="Unassembled WGS sequence"/>
</dbReference>
<dbReference type="RefSeq" id="WP_346751120.1">
    <property type="nucleotide sequence ID" value="NZ_JAUJEA010000002.1"/>
</dbReference>
<feature type="transmembrane region" description="Helical" evidence="6">
    <location>
        <begin position="760"/>
        <end position="782"/>
    </location>
</feature>
<evidence type="ECO:0000259" key="7">
    <source>
        <dbReference type="Pfam" id="PF02687"/>
    </source>
</evidence>
<feature type="transmembrane region" description="Helical" evidence="6">
    <location>
        <begin position="21"/>
        <end position="41"/>
    </location>
</feature>
<name>A0ABT8KM36_9BACT</name>
<feature type="transmembrane region" description="Helical" evidence="6">
    <location>
        <begin position="287"/>
        <end position="306"/>
    </location>
</feature>
<evidence type="ECO:0000256" key="4">
    <source>
        <dbReference type="ARBA" id="ARBA00022989"/>
    </source>
</evidence>
<evidence type="ECO:0000256" key="1">
    <source>
        <dbReference type="ARBA" id="ARBA00004651"/>
    </source>
</evidence>
<keyword evidence="3 6" id="KW-0812">Transmembrane</keyword>